<keyword evidence="14" id="KW-0630">Potassium</keyword>
<keyword evidence="11 18" id="KW-0418">Kinase</keyword>
<dbReference type="InterPro" id="IPR015795">
    <property type="entry name" value="Pyrv_Knase_C"/>
</dbReference>
<feature type="domain" description="Pyruvate kinase barrel" evidence="19">
    <location>
        <begin position="3"/>
        <end position="323"/>
    </location>
</feature>
<evidence type="ECO:0000256" key="2">
    <source>
        <dbReference type="ARBA" id="ARBA00001958"/>
    </source>
</evidence>
<accession>A0A089LNK1</accession>
<proteinExistence type="inferred from homology"/>
<evidence type="ECO:0000256" key="13">
    <source>
        <dbReference type="ARBA" id="ARBA00022842"/>
    </source>
</evidence>
<dbReference type="KEGG" id="pbd:PBOR_35785"/>
<evidence type="ECO:0000256" key="7">
    <source>
        <dbReference type="ARBA" id="ARBA00018587"/>
    </source>
</evidence>
<keyword evidence="8 18" id="KW-0808">Transferase</keyword>
<evidence type="ECO:0000256" key="6">
    <source>
        <dbReference type="ARBA" id="ARBA00012142"/>
    </source>
</evidence>
<dbReference type="InterPro" id="IPR015813">
    <property type="entry name" value="Pyrv/PenolPyrv_kinase-like_dom"/>
</dbReference>
<name>A0A089LNK1_PAEBO</name>
<keyword evidence="22" id="KW-1185">Reference proteome</keyword>
<dbReference type="Gene3D" id="3.20.20.60">
    <property type="entry name" value="Phosphoenolpyruvate-binding domains"/>
    <property type="match status" value="1"/>
</dbReference>
<dbReference type="InterPro" id="IPR001697">
    <property type="entry name" value="Pyr_Knase"/>
</dbReference>
<dbReference type="PROSITE" id="PS00110">
    <property type="entry name" value="PYRUVATE_KINASE"/>
    <property type="match status" value="1"/>
</dbReference>
<comment type="similarity">
    <text evidence="4">In the C-terminal section; belongs to the PEP-utilizing enzyme family.</text>
</comment>
<dbReference type="SUPFAM" id="SSF52935">
    <property type="entry name" value="PK C-terminal domain-like"/>
    <property type="match status" value="1"/>
</dbReference>
<dbReference type="GO" id="GO:0016301">
    <property type="term" value="F:kinase activity"/>
    <property type="evidence" value="ECO:0007669"/>
    <property type="project" value="UniProtKB-KW"/>
</dbReference>
<dbReference type="SUPFAM" id="SSF50800">
    <property type="entry name" value="PK beta-barrel domain-like"/>
    <property type="match status" value="1"/>
</dbReference>
<evidence type="ECO:0000259" key="20">
    <source>
        <dbReference type="Pfam" id="PF02887"/>
    </source>
</evidence>
<dbReference type="FunFam" id="3.20.20.60:FF:000001">
    <property type="entry name" value="Pyruvate kinase"/>
    <property type="match status" value="1"/>
</dbReference>
<dbReference type="InterPro" id="IPR018209">
    <property type="entry name" value="Pyrv_Knase_AS"/>
</dbReference>
<dbReference type="GO" id="GO:0006950">
    <property type="term" value="P:response to stress"/>
    <property type="evidence" value="ECO:0007669"/>
    <property type="project" value="UniProtKB-ARBA"/>
</dbReference>
<dbReference type="EC" id="2.7.1.40" evidence="6 17"/>
<comment type="cofactor">
    <cofactor evidence="1">
        <name>Mg(2+)</name>
        <dbReference type="ChEBI" id="CHEBI:18420"/>
    </cofactor>
</comment>
<comment type="similarity">
    <text evidence="5 18">Belongs to the pyruvate kinase family.</text>
</comment>
<dbReference type="GO" id="GO:0000287">
    <property type="term" value="F:magnesium ion binding"/>
    <property type="evidence" value="ECO:0007669"/>
    <property type="project" value="UniProtKB-UniRule"/>
</dbReference>
<dbReference type="InterPro" id="IPR015806">
    <property type="entry name" value="Pyrv_Knase_insert_dom_sf"/>
</dbReference>
<reference evidence="21" key="1">
    <citation type="submission" date="2014-08" db="EMBL/GenBank/DDBJ databases">
        <title>Comparative genomics of the Paenibacillus odorifer group.</title>
        <authorList>
            <person name="den Bakker H.C."/>
            <person name="Tsai Y.-C.Y.-C."/>
            <person name="Martin N."/>
            <person name="Korlach J."/>
            <person name="Wiedmann M."/>
        </authorList>
    </citation>
    <scope>NUCLEOTIDE SEQUENCE [LARGE SCALE GENOMIC DNA]</scope>
    <source>
        <strain evidence="21">DSM 13188</strain>
    </source>
</reference>
<dbReference type="InterPro" id="IPR015793">
    <property type="entry name" value="Pyrv_Knase_brl"/>
</dbReference>
<evidence type="ECO:0000256" key="12">
    <source>
        <dbReference type="ARBA" id="ARBA00022840"/>
    </source>
</evidence>
<gene>
    <name evidence="21" type="ORF">PBOR_35785</name>
</gene>
<evidence type="ECO:0000256" key="15">
    <source>
        <dbReference type="ARBA" id="ARBA00023152"/>
    </source>
</evidence>
<keyword evidence="13 18" id="KW-0460">Magnesium</keyword>
<dbReference type="HOGENOM" id="CLU_015439_0_2_9"/>
<evidence type="ECO:0000256" key="16">
    <source>
        <dbReference type="ARBA" id="ARBA00023317"/>
    </source>
</evidence>
<dbReference type="PANTHER" id="PTHR11817">
    <property type="entry name" value="PYRUVATE KINASE"/>
    <property type="match status" value="1"/>
</dbReference>
<dbReference type="Proteomes" id="UP000029518">
    <property type="component" value="Chromosome"/>
</dbReference>
<keyword evidence="12" id="KW-0067">ATP-binding</keyword>
<keyword evidence="10" id="KW-0547">Nucleotide-binding</keyword>
<evidence type="ECO:0000256" key="5">
    <source>
        <dbReference type="ARBA" id="ARBA00008663"/>
    </source>
</evidence>
<dbReference type="InterPro" id="IPR036918">
    <property type="entry name" value="Pyrv_Knase_C_sf"/>
</dbReference>
<feature type="domain" description="Pyruvate kinase C-terminal" evidence="20">
    <location>
        <begin position="357"/>
        <end position="470"/>
    </location>
</feature>
<dbReference type="NCBIfam" id="NF004491">
    <property type="entry name" value="PRK05826.1"/>
    <property type="match status" value="1"/>
</dbReference>
<dbReference type="GO" id="GO:0004743">
    <property type="term" value="F:pyruvate kinase activity"/>
    <property type="evidence" value="ECO:0007669"/>
    <property type="project" value="UniProtKB-UniRule"/>
</dbReference>
<dbReference type="UniPathway" id="UPA00109">
    <property type="reaction ID" value="UER00188"/>
</dbReference>
<evidence type="ECO:0000313" key="22">
    <source>
        <dbReference type="Proteomes" id="UP000029518"/>
    </source>
</evidence>
<dbReference type="AlphaFoldDB" id="A0A089LNK1"/>
<dbReference type="Gene3D" id="3.40.1380.20">
    <property type="entry name" value="Pyruvate kinase, C-terminal domain"/>
    <property type="match status" value="1"/>
</dbReference>
<dbReference type="OrthoDB" id="9812123at2"/>
<dbReference type="GO" id="GO:0005524">
    <property type="term" value="F:ATP binding"/>
    <property type="evidence" value="ECO:0007669"/>
    <property type="project" value="UniProtKB-KW"/>
</dbReference>
<evidence type="ECO:0000256" key="10">
    <source>
        <dbReference type="ARBA" id="ARBA00022741"/>
    </source>
</evidence>
<evidence type="ECO:0000256" key="11">
    <source>
        <dbReference type="ARBA" id="ARBA00022777"/>
    </source>
</evidence>
<organism evidence="21 22">
    <name type="scientific">Paenibacillus borealis</name>
    <dbReference type="NCBI Taxonomy" id="160799"/>
    <lineage>
        <taxon>Bacteria</taxon>
        <taxon>Bacillati</taxon>
        <taxon>Bacillota</taxon>
        <taxon>Bacilli</taxon>
        <taxon>Bacillales</taxon>
        <taxon>Paenibacillaceae</taxon>
        <taxon>Paenibacillus</taxon>
    </lineage>
</organism>
<evidence type="ECO:0000256" key="17">
    <source>
        <dbReference type="NCBIfam" id="TIGR01064"/>
    </source>
</evidence>
<dbReference type="Gene3D" id="2.40.33.10">
    <property type="entry name" value="PK beta-barrel domain-like"/>
    <property type="match status" value="1"/>
</dbReference>
<evidence type="ECO:0000259" key="19">
    <source>
        <dbReference type="Pfam" id="PF00224"/>
    </source>
</evidence>
<evidence type="ECO:0000256" key="8">
    <source>
        <dbReference type="ARBA" id="ARBA00022679"/>
    </source>
</evidence>
<keyword evidence="15 18" id="KW-0324">Glycolysis</keyword>
<dbReference type="PRINTS" id="PR01050">
    <property type="entry name" value="PYRUVTKNASE"/>
</dbReference>
<keyword evidence="9" id="KW-0479">Metal-binding</keyword>
<evidence type="ECO:0000256" key="1">
    <source>
        <dbReference type="ARBA" id="ARBA00001946"/>
    </source>
</evidence>
<comment type="pathway">
    <text evidence="3 18">Carbohydrate degradation; glycolysis; pyruvate from D-glyceraldehyde 3-phosphate: step 5/5.</text>
</comment>
<evidence type="ECO:0000256" key="4">
    <source>
        <dbReference type="ARBA" id="ARBA00006237"/>
    </source>
</evidence>
<dbReference type="EMBL" id="CP009285">
    <property type="protein sequence ID" value="AIQ61670.1"/>
    <property type="molecule type" value="Genomic_DNA"/>
</dbReference>
<dbReference type="Pfam" id="PF02887">
    <property type="entry name" value="PK_C"/>
    <property type="match status" value="1"/>
</dbReference>
<comment type="catalytic activity">
    <reaction evidence="18">
        <text>pyruvate + ATP = phosphoenolpyruvate + ADP + H(+)</text>
        <dbReference type="Rhea" id="RHEA:18157"/>
        <dbReference type="ChEBI" id="CHEBI:15361"/>
        <dbReference type="ChEBI" id="CHEBI:15378"/>
        <dbReference type="ChEBI" id="CHEBI:30616"/>
        <dbReference type="ChEBI" id="CHEBI:58702"/>
        <dbReference type="ChEBI" id="CHEBI:456216"/>
        <dbReference type="EC" id="2.7.1.40"/>
    </reaction>
</comment>
<evidence type="ECO:0000256" key="18">
    <source>
        <dbReference type="RuleBase" id="RU000504"/>
    </source>
</evidence>
<dbReference type="InterPro" id="IPR011037">
    <property type="entry name" value="Pyrv_Knase-like_insert_dom_sf"/>
</dbReference>
<protein>
    <recommendedName>
        <fullName evidence="7 17">Pyruvate kinase</fullName>
        <ecNumber evidence="6 17">2.7.1.40</ecNumber>
    </recommendedName>
</protein>
<comment type="cofactor">
    <cofactor evidence="2">
        <name>K(+)</name>
        <dbReference type="ChEBI" id="CHEBI:29103"/>
    </cofactor>
</comment>
<dbReference type="NCBIfam" id="TIGR01064">
    <property type="entry name" value="pyruv_kin"/>
    <property type="match status" value="1"/>
</dbReference>
<dbReference type="FunFam" id="2.40.33.10:FF:000001">
    <property type="entry name" value="Pyruvate kinase"/>
    <property type="match status" value="1"/>
</dbReference>
<keyword evidence="16 21" id="KW-0670">Pyruvate</keyword>
<dbReference type="GO" id="GO:0030955">
    <property type="term" value="F:potassium ion binding"/>
    <property type="evidence" value="ECO:0007669"/>
    <property type="project" value="UniProtKB-UniRule"/>
</dbReference>
<sequence length="476" mass="50904">MCKTKIVCTIGPSSDSPEMLRKMIQAGMNVARLNFAHGELDEHAERIRRIREAAKELNQYVAVLLDIKGPEIRIGKMASDYAELVPGEAVVLTTEEVLGTKDRIQVTYKQLPQDVKPGSIILIDDGLVRLEVVKTEGTEITCLIKNGGKLKQRKGVNVPGVKTSLPGVTEKDIRHIKFGIEQSIDIIAQSFVRKAEDILEIKRILNEHKAGHIQVIAKIENDEGVENLDAILSVADGLMVARGDLGVDLPVEDVPLVQKDMIRKCNLAGKPVITATHMLESMQINPRPTRAEAGDVANAIFDGTDSVMLSGESAAGKYPLESVETMARIAARAESVLGRYGRYSFEGEEASSDVTGSIGEAVARTALMLSAKAILALTESGFTARMIAKHKPAAPVIAISTKESVLYALSLTWGVTPLLRSESASSTDAAVAAAVELAKSAGYVQDGDLVVITAGVPAGCTGTTNLLRVHQVGEAL</sequence>
<evidence type="ECO:0000313" key="21">
    <source>
        <dbReference type="EMBL" id="AIQ61670.1"/>
    </source>
</evidence>
<dbReference type="InterPro" id="IPR040442">
    <property type="entry name" value="Pyrv_kinase-like_dom_sf"/>
</dbReference>
<evidence type="ECO:0000256" key="9">
    <source>
        <dbReference type="ARBA" id="ARBA00022723"/>
    </source>
</evidence>
<evidence type="ECO:0000256" key="14">
    <source>
        <dbReference type="ARBA" id="ARBA00022958"/>
    </source>
</evidence>
<dbReference type="NCBIfam" id="NF004978">
    <property type="entry name" value="PRK06354.1"/>
    <property type="match status" value="1"/>
</dbReference>
<evidence type="ECO:0000256" key="3">
    <source>
        <dbReference type="ARBA" id="ARBA00004997"/>
    </source>
</evidence>
<dbReference type="RefSeq" id="WP_042218617.1">
    <property type="nucleotide sequence ID" value="NZ_CP009285.1"/>
</dbReference>
<dbReference type="SUPFAM" id="SSF51621">
    <property type="entry name" value="Phosphoenolpyruvate/pyruvate domain"/>
    <property type="match status" value="1"/>
</dbReference>
<dbReference type="Pfam" id="PF00224">
    <property type="entry name" value="PK"/>
    <property type="match status" value="1"/>
</dbReference>